<organism evidence="2 3">
    <name type="scientific">Penicillium solitum</name>
    <dbReference type="NCBI Taxonomy" id="60172"/>
    <lineage>
        <taxon>Eukaryota</taxon>
        <taxon>Fungi</taxon>
        <taxon>Dikarya</taxon>
        <taxon>Ascomycota</taxon>
        <taxon>Pezizomycotina</taxon>
        <taxon>Eurotiomycetes</taxon>
        <taxon>Eurotiomycetidae</taxon>
        <taxon>Eurotiales</taxon>
        <taxon>Aspergillaceae</taxon>
        <taxon>Penicillium</taxon>
    </lineage>
</organism>
<dbReference type="Proteomes" id="UP000191612">
    <property type="component" value="Unassembled WGS sequence"/>
</dbReference>
<dbReference type="EMBL" id="MDYO01000230">
    <property type="protein sequence ID" value="OQD81089.1"/>
    <property type="molecule type" value="Genomic_DNA"/>
</dbReference>
<feature type="compositionally biased region" description="Polar residues" evidence="1">
    <location>
        <begin position="11"/>
        <end position="21"/>
    </location>
</feature>
<evidence type="ECO:0000313" key="3">
    <source>
        <dbReference type="Proteomes" id="UP000191612"/>
    </source>
</evidence>
<feature type="non-terminal residue" evidence="2">
    <location>
        <position position="1"/>
    </location>
</feature>
<feature type="region of interest" description="Disordered" evidence="1">
    <location>
        <begin position="1"/>
        <end position="21"/>
    </location>
</feature>
<accession>A0A1V6PVN8</accession>
<evidence type="ECO:0000256" key="1">
    <source>
        <dbReference type="SAM" id="MobiDB-lite"/>
    </source>
</evidence>
<protein>
    <submittedName>
        <fullName evidence="2">Uncharacterized protein</fullName>
    </submittedName>
</protein>
<proteinExistence type="predicted"/>
<gene>
    <name evidence="2" type="ORF">PENSOL_c231G02533</name>
</gene>
<comment type="caution">
    <text evidence="2">The sequence shown here is derived from an EMBL/GenBank/DDBJ whole genome shotgun (WGS) entry which is preliminary data.</text>
</comment>
<reference evidence="3" key="1">
    <citation type="journal article" date="2017" name="Nat. Microbiol.">
        <title>Global analysis of biosynthetic gene clusters reveals vast potential of secondary metabolite production in Penicillium species.</title>
        <authorList>
            <person name="Nielsen J.C."/>
            <person name="Grijseels S."/>
            <person name="Prigent S."/>
            <person name="Ji B."/>
            <person name="Dainat J."/>
            <person name="Nielsen K.F."/>
            <person name="Frisvad J.C."/>
            <person name="Workman M."/>
            <person name="Nielsen J."/>
        </authorList>
    </citation>
    <scope>NUCLEOTIDE SEQUENCE [LARGE SCALE GENOMIC DNA]</scope>
    <source>
        <strain evidence="3">IBT 29525</strain>
    </source>
</reference>
<keyword evidence="3" id="KW-1185">Reference proteome</keyword>
<sequence>SIQPPTMPPIRSQSSSNLAEYGRSTTAPEFYLVLQHRNQKLAGAAGLVKA</sequence>
<evidence type="ECO:0000313" key="2">
    <source>
        <dbReference type="EMBL" id="OQD81089.1"/>
    </source>
</evidence>
<name>A0A1V6PVN8_9EURO</name>
<dbReference type="AlphaFoldDB" id="A0A1V6PVN8"/>